<dbReference type="PANTHER" id="PTHR20857:SF15">
    <property type="entry name" value="THIAMINE-PHOSPHATE SYNTHASE"/>
    <property type="match status" value="1"/>
</dbReference>
<evidence type="ECO:0000256" key="1">
    <source>
        <dbReference type="ARBA" id="ARBA00004948"/>
    </source>
</evidence>
<sequence length="222" mass="23859">MKRPVVMFVTGGVMLRGSGQSSEDVVRDVVSLAFAWAKAGVDIVQVREAWLSDRGLLELVRMTVDRLSSFATKVIVNDRSDIALSANADGIHLKDDPLPIERVRPYWPSDWLVGRSVHDVNGVNEIGGGGSVDYLLAGTVKSTPSKPGRTPLGFHGLKQIAAASDTPVIGIGGLEFRDSLDVAKTAASGIAGVGLFMNGVKLTDDERARQVEQCRYVFDSHK</sequence>
<protein>
    <recommendedName>
        <fullName evidence="3">Thiamine phosphate synthase/TenI domain-containing protein</fullName>
    </recommendedName>
</protein>
<dbReference type="EMBL" id="UINC01063046">
    <property type="protein sequence ID" value="SVB90248.1"/>
    <property type="molecule type" value="Genomic_DNA"/>
</dbReference>
<feature type="domain" description="Thiamine phosphate synthase/TenI" evidence="3">
    <location>
        <begin position="26"/>
        <end position="193"/>
    </location>
</feature>
<dbReference type="Pfam" id="PF02581">
    <property type="entry name" value="TMP-TENI"/>
    <property type="match status" value="1"/>
</dbReference>
<evidence type="ECO:0000313" key="4">
    <source>
        <dbReference type="EMBL" id="SVB90248.1"/>
    </source>
</evidence>
<dbReference type="InterPro" id="IPR013785">
    <property type="entry name" value="Aldolase_TIM"/>
</dbReference>
<dbReference type="SUPFAM" id="SSF51391">
    <property type="entry name" value="Thiamin phosphate synthase"/>
    <property type="match status" value="1"/>
</dbReference>
<reference evidence="4" key="1">
    <citation type="submission" date="2018-05" db="EMBL/GenBank/DDBJ databases">
        <authorList>
            <person name="Lanie J.A."/>
            <person name="Ng W.-L."/>
            <person name="Kazmierczak K.M."/>
            <person name="Andrzejewski T.M."/>
            <person name="Davidsen T.M."/>
            <person name="Wayne K.J."/>
            <person name="Tettelin H."/>
            <person name="Glass J.I."/>
            <person name="Rusch D."/>
            <person name="Podicherti R."/>
            <person name="Tsui H.-C.T."/>
            <person name="Winkler M.E."/>
        </authorList>
    </citation>
    <scope>NUCLEOTIDE SEQUENCE</scope>
</reference>
<dbReference type="AlphaFoldDB" id="A0A382HSF8"/>
<accession>A0A382HSF8</accession>
<dbReference type="PANTHER" id="PTHR20857">
    <property type="entry name" value="THIAMINE-PHOSPHATE PYROPHOSPHORYLASE"/>
    <property type="match status" value="1"/>
</dbReference>
<dbReference type="GO" id="GO:0004789">
    <property type="term" value="F:thiamine-phosphate diphosphorylase activity"/>
    <property type="evidence" value="ECO:0007669"/>
    <property type="project" value="TreeGrafter"/>
</dbReference>
<name>A0A382HSF8_9ZZZZ</name>
<evidence type="ECO:0000259" key="3">
    <source>
        <dbReference type="Pfam" id="PF02581"/>
    </source>
</evidence>
<dbReference type="Gene3D" id="3.20.20.70">
    <property type="entry name" value="Aldolase class I"/>
    <property type="match status" value="1"/>
</dbReference>
<dbReference type="GO" id="GO:0005737">
    <property type="term" value="C:cytoplasm"/>
    <property type="evidence" value="ECO:0007669"/>
    <property type="project" value="TreeGrafter"/>
</dbReference>
<evidence type="ECO:0000256" key="2">
    <source>
        <dbReference type="ARBA" id="ARBA00022977"/>
    </source>
</evidence>
<dbReference type="InterPro" id="IPR036206">
    <property type="entry name" value="ThiamineP_synth_sf"/>
</dbReference>
<keyword evidence="2" id="KW-0784">Thiamine biosynthesis</keyword>
<proteinExistence type="predicted"/>
<gene>
    <name evidence="4" type="ORF">METZ01_LOCUS243102</name>
</gene>
<dbReference type="CDD" id="cd00564">
    <property type="entry name" value="TMP_TenI"/>
    <property type="match status" value="1"/>
</dbReference>
<dbReference type="GO" id="GO:0009228">
    <property type="term" value="P:thiamine biosynthetic process"/>
    <property type="evidence" value="ECO:0007669"/>
    <property type="project" value="UniProtKB-KW"/>
</dbReference>
<dbReference type="InterPro" id="IPR022998">
    <property type="entry name" value="ThiamineP_synth_TenI"/>
</dbReference>
<comment type="pathway">
    <text evidence="1">Cofactor biosynthesis; thiamine diphosphate biosynthesis.</text>
</comment>
<organism evidence="4">
    <name type="scientific">marine metagenome</name>
    <dbReference type="NCBI Taxonomy" id="408172"/>
    <lineage>
        <taxon>unclassified sequences</taxon>
        <taxon>metagenomes</taxon>
        <taxon>ecological metagenomes</taxon>
    </lineage>
</organism>